<dbReference type="RefSeq" id="WP_118969541.1">
    <property type="nucleotide sequence ID" value="NZ_QHCT01000004.1"/>
</dbReference>
<dbReference type="InterPro" id="IPR011006">
    <property type="entry name" value="CheY-like_superfamily"/>
</dbReference>
<dbReference type="InterPro" id="IPR036890">
    <property type="entry name" value="HATPase_C_sf"/>
</dbReference>
<feature type="transmembrane region" description="Helical" evidence="13">
    <location>
        <begin position="269"/>
        <end position="289"/>
    </location>
</feature>
<dbReference type="Pfam" id="PF00072">
    <property type="entry name" value="Response_reg"/>
    <property type="match status" value="1"/>
</dbReference>
<dbReference type="PANTHER" id="PTHR43719">
    <property type="entry name" value="TWO-COMPONENT HISTIDINE KINASE"/>
    <property type="match status" value="1"/>
</dbReference>
<keyword evidence="5" id="KW-0547">Nucleotide-binding</keyword>
<dbReference type="PROSITE" id="PS50110">
    <property type="entry name" value="RESPONSE_REGULATORY"/>
    <property type="match status" value="1"/>
</dbReference>
<dbReference type="InterPro" id="IPR003594">
    <property type="entry name" value="HATPase_dom"/>
</dbReference>
<dbReference type="EMBL" id="QHCT01000004">
    <property type="protein sequence ID" value="RHX89382.1"/>
    <property type="molecule type" value="Genomic_DNA"/>
</dbReference>
<dbReference type="OrthoDB" id="9809348at2"/>
<feature type="transmembrane region" description="Helical" evidence="13">
    <location>
        <begin position="206"/>
        <end position="229"/>
    </location>
</feature>
<dbReference type="SMART" id="SM00448">
    <property type="entry name" value="REC"/>
    <property type="match status" value="1"/>
</dbReference>
<dbReference type="PANTHER" id="PTHR43719:SF28">
    <property type="entry name" value="PEROXIDE STRESS-ACTIVATED HISTIDINE KINASE MAK1-RELATED"/>
    <property type="match status" value="1"/>
</dbReference>
<evidence type="ECO:0000256" key="13">
    <source>
        <dbReference type="SAM" id="Phobius"/>
    </source>
</evidence>
<dbReference type="SUPFAM" id="SSF55874">
    <property type="entry name" value="ATPase domain of HSP90 chaperone/DNA topoisomerase II/histidine kinase"/>
    <property type="match status" value="1"/>
</dbReference>
<dbReference type="SMART" id="SM00388">
    <property type="entry name" value="HisKA"/>
    <property type="match status" value="1"/>
</dbReference>
<dbReference type="SUPFAM" id="SSF52172">
    <property type="entry name" value="CheY-like"/>
    <property type="match status" value="1"/>
</dbReference>
<evidence type="ECO:0000256" key="4">
    <source>
        <dbReference type="ARBA" id="ARBA00022679"/>
    </source>
</evidence>
<feature type="coiled-coil region" evidence="12">
    <location>
        <begin position="403"/>
        <end position="448"/>
    </location>
</feature>
<feature type="transmembrane region" description="Helical" evidence="13">
    <location>
        <begin position="385"/>
        <end position="403"/>
    </location>
</feature>
<dbReference type="Pfam" id="PF02518">
    <property type="entry name" value="HATPase_c"/>
    <property type="match status" value="1"/>
</dbReference>
<protein>
    <recommendedName>
        <fullName evidence="10">Sensory/regulatory protein RpfC</fullName>
        <ecNumber evidence="2">2.7.13.3</ecNumber>
    </recommendedName>
</protein>
<dbReference type="InterPro" id="IPR003661">
    <property type="entry name" value="HisK_dim/P_dom"/>
</dbReference>
<dbReference type="Pfam" id="PF07695">
    <property type="entry name" value="7TMR-DISM_7TM"/>
    <property type="match status" value="1"/>
</dbReference>
<dbReference type="Gene3D" id="3.40.50.2300">
    <property type="match status" value="1"/>
</dbReference>
<dbReference type="FunFam" id="3.30.565.10:FF:000010">
    <property type="entry name" value="Sensor histidine kinase RcsC"/>
    <property type="match status" value="1"/>
</dbReference>
<dbReference type="Gene3D" id="2.60.120.260">
    <property type="entry name" value="Galactose-binding domain-like"/>
    <property type="match status" value="1"/>
</dbReference>
<dbReference type="InterPro" id="IPR001789">
    <property type="entry name" value="Sig_transdc_resp-reg_receiver"/>
</dbReference>
<dbReference type="PROSITE" id="PS50109">
    <property type="entry name" value="HIS_KIN"/>
    <property type="match status" value="1"/>
</dbReference>
<dbReference type="Gene3D" id="3.30.565.10">
    <property type="entry name" value="Histidine kinase-like ATPase, C-terminal domain"/>
    <property type="match status" value="1"/>
</dbReference>
<evidence type="ECO:0000256" key="6">
    <source>
        <dbReference type="ARBA" id="ARBA00022777"/>
    </source>
</evidence>
<dbReference type="Gene3D" id="1.10.287.130">
    <property type="match status" value="1"/>
</dbReference>
<keyword evidence="13" id="KW-0812">Transmembrane</keyword>
<dbReference type="SUPFAM" id="SSF47384">
    <property type="entry name" value="Homodimeric domain of signal transducing histidine kinase"/>
    <property type="match status" value="1"/>
</dbReference>
<dbReference type="InterPro" id="IPR036097">
    <property type="entry name" value="HisK_dim/P_sf"/>
</dbReference>
<keyword evidence="13" id="KW-1133">Transmembrane helix</keyword>
<accession>A0A396Z1P3</accession>
<dbReference type="EC" id="2.7.13.3" evidence="2"/>
<sequence>MRLSDFKSTLPIVLILFFCSACKDFENHPLLVQNGEVDLSAWNPNQDGILNLRGNWEFCWDELIPPNADESFWKEHCNGYQAVPSYWKFYDIPEKNLSPFGKATYRIKIKLPKSFQGSYGISWTEILSAFEIFVNQKSVIRVGKVGSSYESMIPAVRPDRVRLDYLQDEVTIVVWVSNFNHENHGFWRPLYFGEWDQIRNTQIKHLLAEIASFSSIFLVGLYHLMIFLFRTRSREYFYFALFCILMSLRQLSAENHSIVLFFPEMNFDFYIRFIYFVVFSICISMCMFIKSLFPTEVPSNFIYSTIGVFSMFIFALILPVPVFTSFSAVEFTLIAILPLGLIPYMIRALKKNREGASVILVAYVVFSTTVVNDILFTLGYLSTGYYSNLGVILFILLQASVLAKKLTRAIQRSEQLALELESTLKESLRTHRELMELKELQNTNLETQVLLRTQELVKARNEAELANKVKSQFLATMSHEIRTPLNGIIGLIEQFKTTPLNANQEHIRSLIQSSGETLFKIINDILDYSKLEADKIELELGIVSWELILQEMQGIFQYQVLQKGLELNVVYSPGFIDSAMGDEHRIKQILSNLISNAIKFTDSGTIDIILDSEPIKPENLVRYKIQVADSGIGIPNEKIDLLFQKFFQLDSSISRRYGGTGLGLAISKKLVELMQGTIRAFRNENGGSTFEFTILLSEKSSGEIPKTIDEVDLSGLPPNTKILIAEDDSTNVFLLSRILRKLNIHCEVAKDGLEAVEKAKKENFDLIFMDINMPNLDGITASLWILNDPKIVKKPVIIPVTADVLQEDKAKCRNAGMSGFLAKPYYRKDIEQLIYDWLILSKR</sequence>
<gene>
    <name evidence="16" type="ORF">DLM75_16260</name>
</gene>
<keyword evidence="13" id="KW-0472">Membrane</keyword>
<feature type="transmembrane region" description="Helical" evidence="13">
    <location>
        <begin position="236"/>
        <end position="253"/>
    </location>
</feature>
<dbReference type="InterPro" id="IPR005467">
    <property type="entry name" value="His_kinase_dom"/>
</dbReference>
<feature type="modified residue" description="4-aspartylphosphate" evidence="11">
    <location>
        <position position="770"/>
    </location>
</feature>
<reference evidence="17" key="1">
    <citation type="submission" date="2018-05" db="EMBL/GenBank/DDBJ databases">
        <title>Leptospira yasudae sp. nov. and Leptospira stimsonii sp. nov., two pathogenic species of the genus Leptospira isolated from environmental sources.</title>
        <authorList>
            <person name="Casanovas-Massana A."/>
            <person name="Hamond C."/>
            <person name="Santos L.A."/>
            <person name="Hacker K.P."/>
            <person name="Balassiano I."/>
            <person name="Medeiros M.A."/>
            <person name="Reis M.G."/>
            <person name="Ko A.I."/>
            <person name="Wunder E.A."/>
        </authorList>
    </citation>
    <scope>NUCLEOTIDE SEQUENCE [LARGE SCALE GENOMIC DNA]</scope>
    <source>
        <strain evidence="17">Yale</strain>
    </source>
</reference>
<dbReference type="Pfam" id="PF00512">
    <property type="entry name" value="HisKA"/>
    <property type="match status" value="1"/>
</dbReference>
<evidence type="ECO:0000259" key="14">
    <source>
        <dbReference type="PROSITE" id="PS50109"/>
    </source>
</evidence>
<organism evidence="16 17">
    <name type="scientific">Leptospira stimsonii</name>
    <dbReference type="NCBI Taxonomy" id="2202203"/>
    <lineage>
        <taxon>Bacteria</taxon>
        <taxon>Pseudomonadati</taxon>
        <taxon>Spirochaetota</taxon>
        <taxon>Spirochaetia</taxon>
        <taxon>Leptospirales</taxon>
        <taxon>Leptospiraceae</taxon>
        <taxon>Leptospira</taxon>
    </lineage>
</organism>
<dbReference type="AlphaFoldDB" id="A0A396Z1P3"/>
<evidence type="ECO:0000256" key="5">
    <source>
        <dbReference type="ARBA" id="ARBA00022741"/>
    </source>
</evidence>
<feature type="transmembrane region" description="Helical" evidence="13">
    <location>
        <begin position="358"/>
        <end position="379"/>
    </location>
</feature>
<name>A0A396Z1P3_9LEPT</name>
<dbReference type="CDD" id="cd17546">
    <property type="entry name" value="REC_hyHK_CKI1_RcsC-like"/>
    <property type="match status" value="1"/>
</dbReference>
<feature type="domain" description="Response regulatory" evidence="15">
    <location>
        <begin position="721"/>
        <end position="838"/>
    </location>
</feature>
<evidence type="ECO:0000256" key="3">
    <source>
        <dbReference type="ARBA" id="ARBA00022553"/>
    </source>
</evidence>
<evidence type="ECO:0000256" key="1">
    <source>
        <dbReference type="ARBA" id="ARBA00000085"/>
    </source>
</evidence>
<dbReference type="InterPro" id="IPR011623">
    <property type="entry name" value="7TMR_DISM_rcpt_extracell_dom1"/>
</dbReference>
<keyword evidence="4" id="KW-0808">Transferase</keyword>
<dbReference type="SUPFAM" id="SSF49785">
    <property type="entry name" value="Galactose-binding domain-like"/>
    <property type="match status" value="1"/>
</dbReference>
<dbReference type="PRINTS" id="PR00344">
    <property type="entry name" value="BCTRLSENSOR"/>
</dbReference>
<dbReference type="CDD" id="cd16922">
    <property type="entry name" value="HATPase_EvgS-ArcB-TorS-like"/>
    <property type="match status" value="1"/>
</dbReference>
<feature type="transmembrane region" description="Helical" evidence="13">
    <location>
        <begin position="301"/>
        <end position="320"/>
    </location>
</feature>
<dbReference type="GO" id="GO:0005524">
    <property type="term" value="F:ATP binding"/>
    <property type="evidence" value="ECO:0007669"/>
    <property type="project" value="UniProtKB-KW"/>
</dbReference>
<evidence type="ECO:0000256" key="9">
    <source>
        <dbReference type="ARBA" id="ARBA00064003"/>
    </source>
</evidence>
<comment type="catalytic activity">
    <reaction evidence="1">
        <text>ATP + protein L-histidine = ADP + protein N-phospho-L-histidine.</text>
        <dbReference type="EC" id="2.7.13.3"/>
    </reaction>
</comment>
<feature type="transmembrane region" description="Helical" evidence="13">
    <location>
        <begin position="326"/>
        <end position="346"/>
    </location>
</feature>
<keyword evidence="3 11" id="KW-0597">Phosphoprotein</keyword>
<comment type="caution">
    <text evidence="16">The sequence shown here is derived from an EMBL/GenBank/DDBJ whole genome shotgun (WGS) entry which is preliminary data.</text>
</comment>
<keyword evidence="12" id="KW-0175">Coiled coil</keyword>
<evidence type="ECO:0000259" key="15">
    <source>
        <dbReference type="PROSITE" id="PS50110"/>
    </source>
</evidence>
<evidence type="ECO:0000256" key="7">
    <source>
        <dbReference type="ARBA" id="ARBA00022840"/>
    </source>
</evidence>
<dbReference type="InterPro" id="IPR050956">
    <property type="entry name" value="2C_system_His_kinase"/>
</dbReference>
<evidence type="ECO:0000256" key="2">
    <source>
        <dbReference type="ARBA" id="ARBA00012438"/>
    </source>
</evidence>
<dbReference type="InterPro" id="IPR008979">
    <property type="entry name" value="Galactose-bd-like_sf"/>
</dbReference>
<keyword evidence="8" id="KW-0902">Two-component regulatory system</keyword>
<feature type="domain" description="Histidine kinase" evidence="14">
    <location>
        <begin position="476"/>
        <end position="698"/>
    </location>
</feature>
<keyword evidence="6 16" id="KW-0418">Kinase</keyword>
<dbReference type="CDD" id="cd00082">
    <property type="entry name" value="HisKA"/>
    <property type="match status" value="1"/>
</dbReference>
<dbReference type="SMART" id="SM00387">
    <property type="entry name" value="HATPase_c"/>
    <property type="match status" value="1"/>
</dbReference>
<proteinExistence type="predicted"/>
<evidence type="ECO:0000256" key="12">
    <source>
        <dbReference type="SAM" id="Coils"/>
    </source>
</evidence>
<dbReference type="InterPro" id="IPR004358">
    <property type="entry name" value="Sig_transdc_His_kin-like_C"/>
</dbReference>
<evidence type="ECO:0000256" key="8">
    <source>
        <dbReference type="ARBA" id="ARBA00023012"/>
    </source>
</evidence>
<evidence type="ECO:0000256" key="11">
    <source>
        <dbReference type="PROSITE-ProRule" id="PRU00169"/>
    </source>
</evidence>
<evidence type="ECO:0000313" key="16">
    <source>
        <dbReference type="EMBL" id="RHX89382.1"/>
    </source>
</evidence>
<dbReference type="GO" id="GO:0000155">
    <property type="term" value="F:phosphorelay sensor kinase activity"/>
    <property type="evidence" value="ECO:0007669"/>
    <property type="project" value="InterPro"/>
</dbReference>
<keyword evidence="7" id="KW-0067">ATP-binding</keyword>
<dbReference type="Proteomes" id="UP000265798">
    <property type="component" value="Unassembled WGS sequence"/>
</dbReference>
<comment type="subunit">
    <text evidence="9">At low DSF concentrations, interacts with RpfF.</text>
</comment>
<dbReference type="FunFam" id="1.10.287.130:FF:000002">
    <property type="entry name" value="Two-component osmosensing histidine kinase"/>
    <property type="match status" value="1"/>
</dbReference>
<evidence type="ECO:0000256" key="10">
    <source>
        <dbReference type="ARBA" id="ARBA00068150"/>
    </source>
</evidence>
<evidence type="ECO:0000313" key="17">
    <source>
        <dbReference type="Proteomes" id="UP000265798"/>
    </source>
</evidence>